<dbReference type="InParanoid" id="A0A674AUB7"/>
<dbReference type="InterPro" id="IPR007110">
    <property type="entry name" value="Ig-like_dom"/>
</dbReference>
<name>A0A674AUB7_SALTR</name>
<keyword evidence="5" id="KW-1185">Reference proteome</keyword>
<keyword evidence="1" id="KW-1015">Disulfide bond</keyword>
<dbReference type="GeneTree" id="ENSGT01030000234589"/>
<dbReference type="PANTHER" id="PTHR23411">
    <property type="entry name" value="TAPASIN"/>
    <property type="match status" value="1"/>
</dbReference>
<dbReference type="PROSITE" id="PS50835">
    <property type="entry name" value="IG_LIKE"/>
    <property type="match status" value="1"/>
</dbReference>
<reference evidence="4" key="1">
    <citation type="submission" date="2025-08" db="UniProtKB">
        <authorList>
            <consortium name="Ensembl"/>
        </authorList>
    </citation>
    <scope>IDENTIFICATION</scope>
</reference>
<organism evidence="4 5">
    <name type="scientific">Salmo trutta</name>
    <name type="common">Brown trout</name>
    <dbReference type="NCBI Taxonomy" id="8032"/>
    <lineage>
        <taxon>Eukaryota</taxon>
        <taxon>Metazoa</taxon>
        <taxon>Chordata</taxon>
        <taxon>Craniata</taxon>
        <taxon>Vertebrata</taxon>
        <taxon>Euteleostomi</taxon>
        <taxon>Actinopterygii</taxon>
        <taxon>Neopterygii</taxon>
        <taxon>Teleostei</taxon>
        <taxon>Protacanthopterygii</taxon>
        <taxon>Salmoniformes</taxon>
        <taxon>Salmonidae</taxon>
        <taxon>Salmoninae</taxon>
        <taxon>Salmo</taxon>
    </lineage>
</organism>
<dbReference type="InterPro" id="IPR003597">
    <property type="entry name" value="Ig_C1-set"/>
</dbReference>
<evidence type="ECO:0000256" key="1">
    <source>
        <dbReference type="ARBA" id="ARBA00023157"/>
    </source>
</evidence>
<dbReference type="InterPro" id="IPR013783">
    <property type="entry name" value="Ig-like_fold"/>
</dbReference>
<protein>
    <recommendedName>
        <fullName evidence="3">Ig-like domain-containing protein</fullName>
    </recommendedName>
</protein>
<dbReference type="Ensembl" id="ENSSTUT00000066398.1">
    <property type="protein sequence ID" value="ENSSTUP00000062934.1"/>
    <property type="gene ID" value="ENSSTUG00000027295.1"/>
</dbReference>
<dbReference type="FunFam" id="2.60.40.10:FF:000283">
    <property type="entry name" value="Immunoglobulin kappa constant"/>
    <property type="match status" value="1"/>
</dbReference>
<evidence type="ECO:0000313" key="5">
    <source>
        <dbReference type="Proteomes" id="UP000472277"/>
    </source>
</evidence>
<dbReference type="InterPro" id="IPR036179">
    <property type="entry name" value="Ig-like_dom_sf"/>
</dbReference>
<accession>A0A674AUB7</accession>
<dbReference type="AlphaFoldDB" id="A0A674AUB7"/>
<sequence>MQSPYSLAEGGFYTAFYPCGTHLYHWEGVKSPVASAWASLMVRLKSFLDPLLLNLNGIPEVRVLIEYSSPNLTILPPSSEELSRKTTATLTCLANKGFPSDWAMSWKVDGNNKKQDGKNGLYSWSSTLTLTAQEWIKAVSVTCEAHQSSQHPVTQTLGRADCSG</sequence>
<dbReference type="Pfam" id="PF07654">
    <property type="entry name" value="C1-set"/>
    <property type="match status" value="1"/>
</dbReference>
<proteinExistence type="predicted"/>
<reference evidence="4" key="2">
    <citation type="submission" date="2025-09" db="UniProtKB">
        <authorList>
            <consortium name="Ensembl"/>
        </authorList>
    </citation>
    <scope>IDENTIFICATION</scope>
</reference>
<dbReference type="SMART" id="SM00407">
    <property type="entry name" value="IGc1"/>
    <property type="match status" value="1"/>
</dbReference>
<dbReference type="SUPFAM" id="SSF48726">
    <property type="entry name" value="Immunoglobulin"/>
    <property type="match status" value="1"/>
</dbReference>
<feature type="domain" description="Ig-like" evidence="3">
    <location>
        <begin position="70"/>
        <end position="154"/>
    </location>
</feature>
<dbReference type="InterPro" id="IPR050380">
    <property type="entry name" value="Immune_Resp_Modulators"/>
</dbReference>
<keyword evidence="2" id="KW-0393">Immunoglobulin domain</keyword>
<evidence type="ECO:0000259" key="3">
    <source>
        <dbReference type="PROSITE" id="PS50835"/>
    </source>
</evidence>
<evidence type="ECO:0000256" key="2">
    <source>
        <dbReference type="ARBA" id="ARBA00023319"/>
    </source>
</evidence>
<dbReference type="Gene3D" id="2.60.40.10">
    <property type="entry name" value="Immunoglobulins"/>
    <property type="match status" value="1"/>
</dbReference>
<dbReference type="Proteomes" id="UP000472277">
    <property type="component" value="Chromosome 8"/>
</dbReference>
<evidence type="ECO:0000313" key="4">
    <source>
        <dbReference type="Ensembl" id="ENSSTUP00000062934.1"/>
    </source>
</evidence>